<evidence type="ECO:0000313" key="10">
    <source>
        <dbReference type="Proteomes" id="UP000011715"/>
    </source>
</evidence>
<dbReference type="PANTHER" id="PTHR43399:SF4">
    <property type="entry name" value="CELL WALL-ASSOCIATED PROTEASE"/>
    <property type="match status" value="1"/>
</dbReference>
<dbReference type="InterPro" id="IPR051048">
    <property type="entry name" value="Peptidase_S8/S53_subtilisin"/>
</dbReference>
<dbReference type="PRINTS" id="PR00723">
    <property type="entry name" value="SUBTILISIN"/>
</dbReference>
<evidence type="ECO:0000259" key="7">
    <source>
        <dbReference type="Pfam" id="PF00082"/>
    </source>
</evidence>
<dbReference type="GO" id="GO:0006508">
    <property type="term" value="P:proteolysis"/>
    <property type="evidence" value="ECO:0007669"/>
    <property type="project" value="UniProtKB-KW"/>
</dbReference>
<dbReference type="InterPro" id="IPR000209">
    <property type="entry name" value="Peptidase_S8/S53_dom"/>
</dbReference>
<proteinExistence type="inferred from homology"/>
<evidence type="ECO:0000256" key="2">
    <source>
        <dbReference type="ARBA" id="ARBA00022670"/>
    </source>
</evidence>
<dbReference type="PROSITE" id="PS51892">
    <property type="entry name" value="SUBTILASE"/>
    <property type="match status" value="1"/>
</dbReference>
<keyword evidence="2 5" id="KW-0645">Protease</keyword>
<dbReference type="STRING" id="644358.A0A0C4ED68"/>
<dbReference type="OrthoDB" id="206201at2759"/>
<organism evidence="9 10">
    <name type="scientific">Magnaporthiopsis poae (strain ATCC 64411 / 73-15)</name>
    <name type="common">Kentucky bluegrass fungus</name>
    <name type="synonym">Magnaporthe poae</name>
    <dbReference type="NCBI Taxonomy" id="644358"/>
    <lineage>
        <taxon>Eukaryota</taxon>
        <taxon>Fungi</taxon>
        <taxon>Dikarya</taxon>
        <taxon>Ascomycota</taxon>
        <taxon>Pezizomycotina</taxon>
        <taxon>Sordariomycetes</taxon>
        <taxon>Sordariomycetidae</taxon>
        <taxon>Magnaporthales</taxon>
        <taxon>Magnaporthaceae</taxon>
        <taxon>Magnaporthiopsis</taxon>
    </lineage>
</organism>
<evidence type="ECO:0000256" key="1">
    <source>
        <dbReference type="ARBA" id="ARBA00011073"/>
    </source>
</evidence>
<feature type="compositionally biased region" description="Polar residues" evidence="6">
    <location>
        <begin position="88"/>
        <end position="101"/>
    </location>
</feature>
<evidence type="ECO:0000256" key="6">
    <source>
        <dbReference type="SAM" id="MobiDB-lite"/>
    </source>
</evidence>
<keyword evidence="4 5" id="KW-0720">Serine protease</keyword>
<dbReference type="Pfam" id="PF00082">
    <property type="entry name" value="Peptidase_S8"/>
    <property type="match status" value="1"/>
</dbReference>
<reference evidence="9" key="4">
    <citation type="journal article" date="2015" name="G3 (Bethesda)">
        <title>Genome sequences of three phytopathogenic species of the Magnaporthaceae family of fungi.</title>
        <authorList>
            <person name="Okagaki L.H."/>
            <person name="Nunes C.C."/>
            <person name="Sailsbery J."/>
            <person name="Clay B."/>
            <person name="Brown D."/>
            <person name="John T."/>
            <person name="Oh Y."/>
            <person name="Young N."/>
            <person name="Fitzgerald M."/>
            <person name="Haas B.J."/>
            <person name="Zeng Q."/>
            <person name="Young S."/>
            <person name="Adiconis X."/>
            <person name="Fan L."/>
            <person name="Levin J.Z."/>
            <person name="Mitchell T.K."/>
            <person name="Okubara P.A."/>
            <person name="Farman M.L."/>
            <person name="Kohn L.M."/>
            <person name="Birren B."/>
            <person name="Ma L.-J."/>
            <person name="Dean R.A."/>
        </authorList>
    </citation>
    <scope>NUCLEOTIDE SEQUENCE</scope>
    <source>
        <strain evidence="9">ATCC 64411 / 73-15</strain>
    </source>
</reference>
<evidence type="ECO:0000256" key="5">
    <source>
        <dbReference type="PROSITE-ProRule" id="PRU01240"/>
    </source>
</evidence>
<feature type="domain" description="Peptidase S8/S53" evidence="7">
    <location>
        <begin position="230"/>
        <end position="468"/>
    </location>
</feature>
<reference evidence="9" key="5">
    <citation type="submission" date="2015-06" db="UniProtKB">
        <authorList>
            <consortium name="EnsemblFungi"/>
        </authorList>
    </citation>
    <scope>IDENTIFICATION</scope>
    <source>
        <strain evidence="9">ATCC 64411</strain>
    </source>
</reference>
<dbReference type="SUPFAM" id="SSF52743">
    <property type="entry name" value="Subtilisin-like"/>
    <property type="match status" value="1"/>
</dbReference>
<dbReference type="EMBL" id="ADBL01002382">
    <property type="status" value="NOT_ANNOTATED_CDS"/>
    <property type="molecule type" value="Genomic_DNA"/>
</dbReference>
<keyword evidence="3 5" id="KW-0378">Hydrolase</keyword>
<dbReference type="GO" id="GO:0004252">
    <property type="term" value="F:serine-type endopeptidase activity"/>
    <property type="evidence" value="ECO:0007669"/>
    <property type="project" value="UniProtKB-UniRule"/>
</dbReference>
<feature type="active site" description="Charge relay system" evidence="5">
    <location>
        <position position="275"/>
    </location>
</feature>
<comment type="similarity">
    <text evidence="1 5">Belongs to the peptidase S8 family.</text>
</comment>
<protein>
    <recommendedName>
        <fullName evidence="7">Peptidase S8/S53 domain-containing protein</fullName>
    </recommendedName>
</protein>
<feature type="active site" description="Charge relay system" evidence="5">
    <location>
        <position position="435"/>
    </location>
</feature>
<keyword evidence="10" id="KW-1185">Reference proteome</keyword>
<gene>
    <name evidence="8" type="ORF">MAPG_10661</name>
</gene>
<evidence type="ECO:0000256" key="4">
    <source>
        <dbReference type="ARBA" id="ARBA00022825"/>
    </source>
</evidence>
<dbReference type="Proteomes" id="UP000011715">
    <property type="component" value="Unassembled WGS sequence"/>
</dbReference>
<dbReference type="InterPro" id="IPR015500">
    <property type="entry name" value="Peptidase_S8_subtilisin-rel"/>
</dbReference>
<dbReference type="EnsemblFungi" id="MAPG_10661T0">
    <property type="protein sequence ID" value="MAPG_10661T0"/>
    <property type="gene ID" value="MAPG_10661"/>
</dbReference>
<dbReference type="AlphaFoldDB" id="A0A0C4ED68"/>
<evidence type="ECO:0000313" key="8">
    <source>
        <dbReference type="EMBL" id="KLU90810.1"/>
    </source>
</evidence>
<reference evidence="10" key="2">
    <citation type="submission" date="2010-05" db="EMBL/GenBank/DDBJ databases">
        <title>The genome sequence of Magnaporthe poae strain ATCC 64411.</title>
        <authorList>
            <person name="Ma L.-J."/>
            <person name="Dead R."/>
            <person name="Young S."/>
            <person name="Zeng Q."/>
            <person name="Koehrsen M."/>
            <person name="Alvarado L."/>
            <person name="Berlin A."/>
            <person name="Chapman S.B."/>
            <person name="Chen Z."/>
            <person name="Freedman E."/>
            <person name="Gellesch M."/>
            <person name="Goldberg J."/>
            <person name="Griggs A."/>
            <person name="Gujja S."/>
            <person name="Heilman E.R."/>
            <person name="Heiman D."/>
            <person name="Hepburn T."/>
            <person name="Howarth C."/>
            <person name="Jen D."/>
            <person name="Larson L."/>
            <person name="Mehta T."/>
            <person name="Neiman D."/>
            <person name="Pearson M."/>
            <person name="Roberts A."/>
            <person name="Saif S."/>
            <person name="Shea T."/>
            <person name="Shenoy N."/>
            <person name="Sisk P."/>
            <person name="Stolte C."/>
            <person name="Sykes S."/>
            <person name="Walk T."/>
            <person name="White J."/>
            <person name="Yandava C."/>
            <person name="Haas B."/>
            <person name="Nusbaum C."/>
            <person name="Birren B."/>
        </authorList>
    </citation>
    <scope>NUCLEOTIDE SEQUENCE [LARGE SCALE GENOMIC DNA]</scope>
    <source>
        <strain evidence="10">ATCC 64411 / 73-15</strain>
    </source>
</reference>
<dbReference type="eggNOG" id="ENOG502S0RE">
    <property type="taxonomic scope" value="Eukaryota"/>
</dbReference>
<dbReference type="Gene3D" id="3.40.50.200">
    <property type="entry name" value="Peptidase S8/S53 domain"/>
    <property type="match status" value="1"/>
</dbReference>
<reference evidence="8" key="3">
    <citation type="submission" date="2011-03" db="EMBL/GenBank/DDBJ databases">
        <title>Annotation of Magnaporthe poae ATCC 64411.</title>
        <authorList>
            <person name="Ma L.-J."/>
            <person name="Dead R."/>
            <person name="Young S.K."/>
            <person name="Zeng Q."/>
            <person name="Gargeya S."/>
            <person name="Fitzgerald M."/>
            <person name="Haas B."/>
            <person name="Abouelleil A."/>
            <person name="Alvarado L."/>
            <person name="Arachchi H.M."/>
            <person name="Berlin A."/>
            <person name="Brown A."/>
            <person name="Chapman S.B."/>
            <person name="Chen Z."/>
            <person name="Dunbar C."/>
            <person name="Freedman E."/>
            <person name="Gearin G."/>
            <person name="Gellesch M."/>
            <person name="Goldberg J."/>
            <person name="Griggs A."/>
            <person name="Gujja S."/>
            <person name="Heiman D."/>
            <person name="Howarth C."/>
            <person name="Larson L."/>
            <person name="Lui A."/>
            <person name="MacDonald P.J.P."/>
            <person name="Mehta T."/>
            <person name="Montmayeur A."/>
            <person name="Murphy C."/>
            <person name="Neiman D."/>
            <person name="Pearson M."/>
            <person name="Priest M."/>
            <person name="Roberts A."/>
            <person name="Saif S."/>
            <person name="Shea T."/>
            <person name="Shenoy N."/>
            <person name="Sisk P."/>
            <person name="Stolte C."/>
            <person name="Sykes S."/>
            <person name="Yandava C."/>
            <person name="Wortman J."/>
            <person name="Nusbaum C."/>
            <person name="Birren B."/>
        </authorList>
    </citation>
    <scope>NUCLEOTIDE SEQUENCE</scope>
    <source>
        <strain evidence="8">ATCC 64411</strain>
    </source>
</reference>
<feature type="region of interest" description="Disordered" evidence="6">
    <location>
        <begin position="71"/>
        <end position="196"/>
    </location>
</feature>
<evidence type="ECO:0000256" key="3">
    <source>
        <dbReference type="ARBA" id="ARBA00022801"/>
    </source>
</evidence>
<evidence type="ECO:0000313" key="9">
    <source>
        <dbReference type="EnsemblFungi" id="MAPG_10661T0"/>
    </source>
</evidence>
<dbReference type="PANTHER" id="PTHR43399">
    <property type="entry name" value="SUBTILISIN-RELATED"/>
    <property type="match status" value="1"/>
</dbReference>
<dbReference type="EMBL" id="GL876975">
    <property type="protein sequence ID" value="KLU90810.1"/>
    <property type="molecule type" value="Genomic_DNA"/>
</dbReference>
<dbReference type="CDD" id="cd00306">
    <property type="entry name" value="Peptidases_S8_S53"/>
    <property type="match status" value="1"/>
</dbReference>
<dbReference type="InterPro" id="IPR036852">
    <property type="entry name" value="Peptidase_S8/S53_dom_sf"/>
</dbReference>
<accession>A0A0C4ED68</accession>
<dbReference type="VEuPathDB" id="FungiDB:MAPG_10661"/>
<feature type="active site" description="Charge relay system" evidence="5">
    <location>
        <position position="236"/>
    </location>
</feature>
<feature type="compositionally biased region" description="Polar residues" evidence="6">
    <location>
        <begin position="123"/>
        <end position="137"/>
    </location>
</feature>
<sequence>MVPYLEAVEACYDYERLLRDMGGGRSRNAGHLYAQIVDQIRHAPVPGPTAPEAGLTRRQEKYQALNQQWSISTSDNQETMFDHPPSRPTATKTRPVPQQQRSDTRRQTKRVKFTRDDRDINDPTASGNPLSRPNRTITPHPGPKNHEKVRSPCQAGGDNNHRHSHRTIDSIQEDPSHQPSSSGSRQADDGKFLGSTVVHDPTSWLEKLDEIARVMDKLRRENSTRVTRPVRVAVLDTGLDMEADCINGLGLTRPPAWKDYVGDSSEPVDDDGEKHGTAVAALLLRTATHADVYVIRIAENQKKLSEAEAAIEKAIRHAVDVWDVDIISISFGFSRQKRRIKTAINDAVAIERNSGGGSVLFFAAANNEGLNERELFPASDPNVIAVRGTNEWGEFVRRYNPDPHDSKADLVRFGTLGENIPYDLLDRHAVKSGCSFATPIFAGLVADVLQCFDYVCEREQLRRHLRTKEGLVALLKLDCLTQIVNRTERWHYLAPWDFFLGMDDNVRLSCVHAALHGIIKHSA</sequence>
<name>A0A0C4ED68_MAGP6</name>
<reference evidence="8" key="1">
    <citation type="submission" date="2010-05" db="EMBL/GenBank/DDBJ databases">
        <title>The Genome Sequence of Magnaporthe poae strain ATCC 64411.</title>
        <authorList>
            <consortium name="The Broad Institute Genome Sequencing Platform"/>
            <consortium name="Broad Institute Genome Sequencing Center for Infectious Disease"/>
            <person name="Ma L.-J."/>
            <person name="Dead R."/>
            <person name="Young S."/>
            <person name="Zeng Q."/>
            <person name="Koehrsen M."/>
            <person name="Alvarado L."/>
            <person name="Berlin A."/>
            <person name="Chapman S.B."/>
            <person name="Chen Z."/>
            <person name="Freedman E."/>
            <person name="Gellesch M."/>
            <person name="Goldberg J."/>
            <person name="Griggs A."/>
            <person name="Gujja S."/>
            <person name="Heilman E.R."/>
            <person name="Heiman D."/>
            <person name="Hepburn T."/>
            <person name="Howarth C."/>
            <person name="Jen D."/>
            <person name="Larson L."/>
            <person name="Mehta T."/>
            <person name="Neiman D."/>
            <person name="Pearson M."/>
            <person name="Roberts A."/>
            <person name="Saif S."/>
            <person name="Shea T."/>
            <person name="Shenoy N."/>
            <person name="Sisk P."/>
            <person name="Stolte C."/>
            <person name="Sykes S."/>
            <person name="Walk T."/>
            <person name="White J."/>
            <person name="Yandava C."/>
            <person name="Haas B."/>
            <person name="Nusbaum C."/>
            <person name="Birren B."/>
        </authorList>
    </citation>
    <scope>NUCLEOTIDE SEQUENCE</scope>
    <source>
        <strain evidence="8">ATCC 64411</strain>
    </source>
</reference>